<dbReference type="EC" id="3.1.26.11" evidence="4"/>
<dbReference type="InterPro" id="IPR036866">
    <property type="entry name" value="RibonucZ/Hydroxyglut_hydro"/>
</dbReference>
<dbReference type="GO" id="GO:0042781">
    <property type="term" value="F:3'-tRNA processing endoribonuclease activity"/>
    <property type="evidence" value="ECO:0007669"/>
    <property type="project" value="UniProtKB-EC"/>
</dbReference>
<evidence type="ECO:0000256" key="3">
    <source>
        <dbReference type="ARBA" id="ARBA00022801"/>
    </source>
</evidence>
<dbReference type="SUPFAM" id="SSF56281">
    <property type="entry name" value="Metallo-hydrolase/oxidoreductase"/>
    <property type="match status" value="1"/>
</dbReference>
<gene>
    <name evidence="4" type="primary">rnz_2</name>
    <name evidence="4" type="ORF">NCTC13184_03390</name>
</gene>
<dbReference type="EMBL" id="UGRU01000001">
    <property type="protein sequence ID" value="SUA44868.1"/>
    <property type="molecule type" value="Genomic_DNA"/>
</dbReference>
<dbReference type="CDD" id="cd07719">
    <property type="entry name" value="arylsulfatase_AtsA-like_MBL-fold"/>
    <property type="match status" value="1"/>
</dbReference>
<accession>A0A378WUH4</accession>
<protein>
    <submittedName>
        <fullName evidence="4">Ribonuclease Z</fullName>
        <ecNumber evidence="4">3.1.26.11</ecNumber>
    </submittedName>
</protein>
<dbReference type="AlphaFoldDB" id="A0A378WUH4"/>
<keyword evidence="1" id="KW-0540">Nuclease</keyword>
<dbReference type="PROSITE" id="PS51318">
    <property type="entry name" value="TAT"/>
    <property type="match status" value="1"/>
</dbReference>
<dbReference type="Pfam" id="PF23023">
    <property type="entry name" value="Anti-Pycsar_Apyc1"/>
    <property type="match status" value="1"/>
</dbReference>
<organism evidence="4 5">
    <name type="scientific">Nocardia africana</name>
    <dbReference type="NCBI Taxonomy" id="134964"/>
    <lineage>
        <taxon>Bacteria</taxon>
        <taxon>Bacillati</taxon>
        <taxon>Actinomycetota</taxon>
        <taxon>Actinomycetes</taxon>
        <taxon>Mycobacteriales</taxon>
        <taxon>Nocardiaceae</taxon>
        <taxon>Nocardia</taxon>
    </lineage>
</organism>
<evidence type="ECO:0000256" key="1">
    <source>
        <dbReference type="ARBA" id="ARBA00022722"/>
    </source>
</evidence>
<dbReference type="InterPro" id="IPR006311">
    <property type="entry name" value="TAT_signal"/>
</dbReference>
<keyword evidence="3 4" id="KW-0378">Hydrolase</keyword>
<dbReference type="PANTHER" id="PTHR46018:SF2">
    <property type="entry name" value="ZINC PHOSPHODIESTERASE ELAC PROTEIN 1"/>
    <property type="match status" value="1"/>
</dbReference>
<dbReference type="Gene3D" id="3.60.15.10">
    <property type="entry name" value="Ribonuclease Z/Hydroxyacylglutathione hydrolase-like"/>
    <property type="match status" value="1"/>
</dbReference>
<name>A0A378WUH4_9NOCA</name>
<dbReference type="InterPro" id="IPR044094">
    <property type="entry name" value="AtsA-like_MBL-fold"/>
</dbReference>
<sequence>MCMSCANLQDEARTPGMSRRSILAGIGGAAAAAGIAACSSSNTGSSSKTASATSTSAPATASAKLALVLLGTRAGPYVQGDRTGISTALLVDGHVYLIDCGQSSVWQYHRAGLKFADLKNIFITHLHSDHVADYNNFFMLGGSTDTRTTDGVSAPVQVYGPGPAGGLQPAFGGANPPVAQPENPTPGLAELTQRCNQAFAYSNNVLMRDTGLQDTGAIAVVHEIPLPNVGAGYTSPAPPTAPFPVMSDDRVRVTATLVPHGPVFPSFAFRFDTEYGAVTFSGDTTNSDNLVTLAHGSQLLVHEAINTEGGNLSATAQSHMTQSHTAVQQVGTIAAKADVAHLVLSHIADFGPTATIDPTQWTHWAQQGYTGQVTIGNDLQTITIR</sequence>
<evidence type="ECO:0000313" key="5">
    <source>
        <dbReference type="Proteomes" id="UP000255082"/>
    </source>
</evidence>
<evidence type="ECO:0000313" key="4">
    <source>
        <dbReference type="EMBL" id="SUA44868.1"/>
    </source>
</evidence>
<keyword evidence="2" id="KW-0255">Endonuclease</keyword>
<proteinExistence type="predicted"/>
<dbReference type="Proteomes" id="UP000255082">
    <property type="component" value="Unassembled WGS sequence"/>
</dbReference>
<dbReference type="PANTHER" id="PTHR46018">
    <property type="entry name" value="ZINC PHOSPHODIESTERASE ELAC PROTEIN 1"/>
    <property type="match status" value="1"/>
</dbReference>
<evidence type="ECO:0000256" key="2">
    <source>
        <dbReference type="ARBA" id="ARBA00022759"/>
    </source>
</evidence>
<reference evidence="4 5" key="1">
    <citation type="submission" date="2018-06" db="EMBL/GenBank/DDBJ databases">
        <authorList>
            <consortium name="Pathogen Informatics"/>
            <person name="Doyle S."/>
        </authorList>
    </citation>
    <scope>NUCLEOTIDE SEQUENCE [LARGE SCALE GENOMIC DNA]</scope>
    <source>
        <strain evidence="4 5">NCTC13184</strain>
    </source>
</reference>